<dbReference type="InterPro" id="IPR016538">
    <property type="entry name" value="UCP008292"/>
</dbReference>
<dbReference type="AlphaFoldDB" id="A0A932ENF0"/>
<dbReference type="GO" id="GO:0009245">
    <property type="term" value="P:lipid A biosynthetic process"/>
    <property type="evidence" value="ECO:0007669"/>
    <property type="project" value="TreeGrafter"/>
</dbReference>
<dbReference type="InterPro" id="IPR029052">
    <property type="entry name" value="Metallo-depent_PP-like"/>
</dbReference>
<dbReference type="Proteomes" id="UP000779809">
    <property type="component" value="Unassembled WGS sequence"/>
</dbReference>
<evidence type="ECO:0000313" key="5">
    <source>
        <dbReference type="Proteomes" id="UP000779809"/>
    </source>
</evidence>
<dbReference type="PANTHER" id="PTHR31302">
    <property type="entry name" value="TRANSMEMBRANE PROTEIN WITH METALLOPHOSPHOESTERASE DOMAIN-RELATED"/>
    <property type="match status" value="1"/>
</dbReference>
<dbReference type="PIRSF" id="PIRSF008292">
    <property type="entry name" value="UCP008292"/>
    <property type="match status" value="1"/>
</dbReference>
<dbReference type="InterPro" id="IPR051158">
    <property type="entry name" value="Metallophosphoesterase_sf"/>
</dbReference>
<evidence type="ECO:0000259" key="3">
    <source>
        <dbReference type="Pfam" id="PF00149"/>
    </source>
</evidence>
<dbReference type="SUPFAM" id="SSF56300">
    <property type="entry name" value="Metallo-dependent phosphatases"/>
    <property type="match status" value="1"/>
</dbReference>
<keyword evidence="1" id="KW-0479">Metal-binding</keyword>
<dbReference type="GO" id="GO:0016020">
    <property type="term" value="C:membrane"/>
    <property type="evidence" value="ECO:0007669"/>
    <property type="project" value="GOC"/>
</dbReference>
<dbReference type="GO" id="GO:0008758">
    <property type="term" value="F:UDP-2,3-diacylglucosamine hydrolase activity"/>
    <property type="evidence" value="ECO:0007669"/>
    <property type="project" value="TreeGrafter"/>
</dbReference>
<comment type="caution">
    <text evidence="4">The sequence shown here is derived from an EMBL/GenBank/DDBJ whole genome shotgun (WGS) entry which is preliminary data.</text>
</comment>
<evidence type="ECO:0000256" key="1">
    <source>
        <dbReference type="ARBA" id="ARBA00022723"/>
    </source>
</evidence>
<evidence type="ECO:0000313" key="4">
    <source>
        <dbReference type="EMBL" id="MBI2677292.1"/>
    </source>
</evidence>
<protein>
    <submittedName>
        <fullName evidence="4">Metallophosphoesterase</fullName>
    </submittedName>
</protein>
<sequence length="235" mass="26016">MRIAAIADLHFSPQRYDLIREAMQRVRDEAEVLVLAGDLTNYGKPEEMESLLNALVRLRIPIVAVLGNHDYESGKQDELIKMMTTEGIKVLDGTGYERDGVGFAGTKGFLGGFGRGVLTSFGEPEVKQFVQASLDETMKLERALMQLRAEKRVVVIHYSPILDTVRGEPEQIYPYLGSSRLAEVIDRHGANLVIHGHAHHGAPDGKTTAGIPVHNVALMVNQSQQPPCVYRVFEI</sequence>
<dbReference type="Gene3D" id="3.60.21.10">
    <property type="match status" value="1"/>
</dbReference>
<dbReference type="GO" id="GO:0046872">
    <property type="term" value="F:metal ion binding"/>
    <property type="evidence" value="ECO:0007669"/>
    <property type="project" value="UniProtKB-KW"/>
</dbReference>
<feature type="domain" description="Calcineurin-like phosphoesterase" evidence="3">
    <location>
        <begin position="1"/>
        <end position="200"/>
    </location>
</feature>
<keyword evidence="2" id="KW-0378">Hydrolase</keyword>
<proteinExistence type="predicted"/>
<dbReference type="EMBL" id="JACPNR010000002">
    <property type="protein sequence ID" value="MBI2677292.1"/>
    <property type="molecule type" value="Genomic_DNA"/>
</dbReference>
<name>A0A932ENF0_9BACT</name>
<dbReference type="PANTHER" id="PTHR31302:SF31">
    <property type="entry name" value="PHOSPHODIESTERASE YAEI"/>
    <property type="match status" value="1"/>
</dbReference>
<accession>A0A932ENF0</accession>
<gene>
    <name evidence="4" type="ORF">HYX28_00765</name>
</gene>
<dbReference type="Pfam" id="PF00149">
    <property type="entry name" value="Metallophos"/>
    <property type="match status" value="1"/>
</dbReference>
<dbReference type="InterPro" id="IPR004843">
    <property type="entry name" value="Calcineurin-like_PHP"/>
</dbReference>
<evidence type="ECO:0000256" key="2">
    <source>
        <dbReference type="ARBA" id="ARBA00022801"/>
    </source>
</evidence>
<reference evidence="4" key="1">
    <citation type="submission" date="2020-07" db="EMBL/GenBank/DDBJ databases">
        <title>Huge and variable diversity of episymbiotic CPR bacteria and DPANN archaea in groundwater ecosystems.</title>
        <authorList>
            <person name="He C.Y."/>
            <person name="Keren R."/>
            <person name="Whittaker M."/>
            <person name="Farag I.F."/>
            <person name="Doudna J."/>
            <person name="Cate J.H.D."/>
            <person name="Banfield J.F."/>
        </authorList>
    </citation>
    <scope>NUCLEOTIDE SEQUENCE</scope>
    <source>
        <strain evidence="4">NC_groundwater_580_Pr5_B-0.1um_64_19</strain>
    </source>
</reference>
<organism evidence="4 5">
    <name type="scientific">Candidatus Korobacter versatilis</name>
    <dbReference type="NCBI Taxonomy" id="658062"/>
    <lineage>
        <taxon>Bacteria</taxon>
        <taxon>Pseudomonadati</taxon>
        <taxon>Acidobacteriota</taxon>
        <taxon>Terriglobia</taxon>
        <taxon>Terriglobales</taxon>
        <taxon>Candidatus Korobacteraceae</taxon>
        <taxon>Candidatus Korobacter</taxon>
    </lineage>
</organism>